<dbReference type="SUPFAM" id="SSF53167">
    <property type="entry name" value="Purine and uridine phosphorylases"/>
    <property type="match status" value="1"/>
</dbReference>
<feature type="domain" description="Nucleoside phosphorylase" evidence="6">
    <location>
        <begin position="35"/>
        <end position="263"/>
    </location>
</feature>
<dbReference type="Proteomes" id="UP000243745">
    <property type="component" value="Unassembled WGS sequence"/>
</dbReference>
<dbReference type="OrthoDB" id="9792278at2"/>
<dbReference type="UniPathway" id="UPA00904">
    <property type="reaction ID" value="UER00871"/>
</dbReference>
<gene>
    <name evidence="7" type="ORF">SAMN02910344_00832</name>
</gene>
<dbReference type="GO" id="GO:0008930">
    <property type="term" value="F:methylthioadenosine nucleosidase activity"/>
    <property type="evidence" value="ECO:0007669"/>
    <property type="project" value="InterPro"/>
</dbReference>
<accession>A0A662ZG38</accession>
<comment type="pathway">
    <text evidence="1">Amino-acid biosynthesis; L-methionine biosynthesis via salvage pathway; S-methyl-5-thio-alpha-D-ribose 1-phosphate from S-methyl-5'-thioadenosine (hydrolase route): step 1/2.</text>
</comment>
<dbReference type="InterPro" id="IPR010049">
    <property type="entry name" value="MTA_SAH_Nsdase"/>
</dbReference>
<keyword evidence="5" id="KW-0486">Methionine biosynthesis</keyword>
<evidence type="ECO:0000256" key="5">
    <source>
        <dbReference type="ARBA" id="ARBA00023167"/>
    </source>
</evidence>
<keyword evidence="3" id="KW-0028">Amino-acid biosynthesis</keyword>
<dbReference type="GO" id="GO:0005829">
    <property type="term" value="C:cytosol"/>
    <property type="evidence" value="ECO:0007669"/>
    <property type="project" value="TreeGrafter"/>
</dbReference>
<dbReference type="CDD" id="cd09008">
    <property type="entry name" value="MTAN"/>
    <property type="match status" value="1"/>
</dbReference>
<dbReference type="EC" id="3.2.2.9" evidence="2"/>
<sequence length="265" mass="28888">MVQQYGKPALYDKIQFSLVFITSTDSKDIEVTMIYGIIGAMPEEIEALKKNIQNIVTHKIGSKEYYTGQINGKEVVLTCSGIGKVSASLATSLMIAKFNADVVINTGVAGGLKPETKVLDVVIGTAACQHDFDLRIFNYKLGQVPGFEPVITLNPEYVEKTREAALKSAESYNFHVHTGLVISGDQFIAGKEHNEALISNFPDAYATEMEAAAIVQAAAILEKPAIVIRTISDNANEKADMTFDEMLPLATRNSQDITLKLLEII</sequence>
<name>A0A662ZG38_9GAMM</name>
<proteinExistence type="predicted"/>
<dbReference type="NCBIfam" id="NF004079">
    <property type="entry name" value="PRK05584.1"/>
    <property type="match status" value="1"/>
</dbReference>
<evidence type="ECO:0000256" key="2">
    <source>
        <dbReference type="ARBA" id="ARBA00011974"/>
    </source>
</evidence>
<evidence type="ECO:0000256" key="1">
    <source>
        <dbReference type="ARBA" id="ARBA00004945"/>
    </source>
</evidence>
<evidence type="ECO:0000313" key="7">
    <source>
        <dbReference type="EMBL" id="SFP23917.1"/>
    </source>
</evidence>
<protein>
    <recommendedName>
        <fullName evidence="2">adenosylhomocysteine nucleosidase</fullName>
        <ecNumber evidence="2">3.2.2.9</ecNumber>
    </recommendedName>
</protein>
<evidence type="ECO:0000256" key="3">
    <source>
        <dbReference type="ARBA" id="ARBA00022605"/>
    </source>
</evidence>
<organism evidence="7 8">
    <name type="scientific">Ruminobacter amylophilus</name>
    <dbReference type="NCBI Taxonomy" id="867"/>
    <lineage>
        <taxon>Bacteria</taxon>
        <taxon>Pseudomonadati</taxon>
        <taxon>Pseudomonadota</taxon>
        <taxon>Gammaproteobacteria</taxon>
        <taxon>Aeromonadales</taxon>
        <taxon>Succinivibrionaceae</taxon>
        <taxon>Ruminobacter</taxon>
    </lineage>
</organism>
<dbReference type="GO" id="GO:0019509">
    <property type="term" value="P:L-methionine salvage from methylthioadenosine"/>
    <property type="evidence" value="ECO:0007669"/>
    <property type="project" value="UniProtKB-UniPathway"/>
</dbReference>
<dbReference type="InterPro" id="IPR035994">
    <property type="entry name" value="Nucleoside_phosphorylase_sf"/>
</dbReference>
<dbReference type="PANTHER" id="PTHR46832:SF1">
    <property type="entry name" value="5'-METHYLTHIOADENOSINE_S-ADENOSYLHOMOCYSTEINE NUCLEOSIDASE"/>
    <property type="match status" value="1"/>
</dbReference>
<dbReference type="NCBIfam" id="TIGR01704">
    <property type="entry name" value="MTA_SAH-Nsdase"/>
    <property type="match status" value="1"/>
</dbReference>
<dbReference type="EMBL" id="FOXF01000010">
    <property type="protein sequence ID" value="SFP23917.1"/>
    <property type="molecule type" value="Genomic_DNA"/>
</dbReference>
<dbReference type="AlphaFoldDB" id="A0A662ZG38"/>
<evidence type="ECO:0000256" key="4">
    <source>
        <dbReference type="ARBA" id="ARBA00022801"/>
    </source>
</evidence>
<dbReference type="Gene3D" id="3.40.50.1580">
    <property type="entry name" value="Nucleoside phosphorylase domain"/>
    <property type="match status" value="1"/>
</dbReference>
<keyword evidence="4" id="KW-0378">Hydrolase</keyword>
<dbReference type="GO" id="GO:0019284">
    <property type="term" value="P:L-methionine salvage from S-adenosylmethionine"/>
    <property type="evidence" value="ECO:0007669"/>
    <property type="project" value="TreeGrafter"/>
</dbReference>
<dbReference type="GO" id="GO:0008782">
    <property type="term" value="F:adenosylhomocysteine nucleosidase activity"/>
    <property type="evidence" value="ECO:0007669"/>
    <property type="project" value="UniProtKB-EC"/>
</dbReference>
<dbReference type="PANTHER" id="PTHR46832">
    <property type="entry name" value="5'-METHYLTHIOADENOSINE/S-ADENOSYLHOMOCYSTEINE NUCLEOSIDASE"/>
    <property type="match status" value="1"/>
</dbReference>
<evidence type="ECO:0000313" key="8">
    <source>
        <dbReference type="Proteomes" id="UP000243745"/>
    </source>
</evidence>
<dbReference type="Pfam" id="PF01048">
    <property type="entry name" value="PNP_UDP_1"/>
    <property type="match status" value="1"/>
</dbReference>
<keyword evidence="8" id="KW-1185">Reference proteome</keyword>
<dbReference type="GO" id="GO:0009164">
    <property type="term" value="P:nucleoside catabolic process"/>
    <property type="evidence" value="ECO:0007669"/>
    <property type="project" value="InterPro"/>
</dbReference>
<reference evidence="7 8" key="1">
    <citation type="submission" date="2016-10" db="EMBL/GenBank/DDBJ databases">
        <authorList>
            <person name="Varghese N."/>
            <person name="Submissions S."/>
        </authorList>
    </citation>
    <scope>NUCLEOTIDE SEQUENCE [LARGE SCALE GENOMIC DNA]</scope>
    <source>
        <strain evidence="7 8">DSM 1361</strain>
    </source>
</reference>
<dbReference type="InterPro" id="IPR000845">
    <property type="entry name" value="Nucleoside_phosphorylase_d"/>
</dbReference>
<evidence type="ECO:0000259" key="6">
    <source>
        <dbReference type="Pfam" id="PF01048"/>
    </source>
</evidence>